<feature type="compositionally biased region" description="Polar residues" evidence="1">
    <location>
        <begin position="133"/>
        <end position="155"/>
    </location>
</feature>
<evidence type="ECO:0000256" key="1">
    <source>
        <dbReference type="SAM" id="MobiDB-lite"/>
    </source>
</evidence>
<keyword evidence="3" id="KW-1185">Reference proteome</keyword>
<accession>A0A6A7AG58</accession>
<feature type="compositionally biased region" description="Basic and acidic residues" evidence="1">
    <location>
        <begin position="629"/>
        <end position="639"/>
    </location>
</feature>
<dbReference type="OrthoDB" id="5415512at2759"/>
<feature type="region of interest" description="Disordered" evidence="1">
    <location>
        <begin position="751"/>
        <end position="779"/>
    </location>
</feature>
<feature type="compositionally biased region" description="Polar residues" evidence="1">
    <location>
        <begin position="164"/>
        <end position="179"/>
    </location>
</feature>
<organism evidence="2 3">
    <name type="scientific">Ophiobolus disseminans</name>
    <dbReference type="NCBI Taxonomy" id="1469910"/>
    <lineage>
        <taxon>Eukaryota</taxon>
        <taxon>Fungi</taxon>
        <taxon>Dikarya</taxon>
        <taxon>Ascomycota</taxon>
        <taxon>Pezizomycotina</taxon>
        <taxon>Dothideomycetes</taxon>
        <taxon>Pleosporomycetidae</taxon>
        <taxon>Pleosporales</taxon>
        <taxon>Pleosporineae</taxon>
        <taxon>Phaeosphaeriaceae</taxon>
        <taxon>Ophiobolus</taxon>
    </lineage>
</organism>
<sequence length="779" mass="88690">MANEEQRRAFASYMGTAGTSAGQQVPQYSGGYASSGNPYLFQQQFPGVQGLPTAPTPPPAAPSSVASYPSYTSGFQGRFQGGYQNVYPQSGLQQGSYQQNGLPQRPPPLGQSEAFPSQQSQHQQPAQPGHLQGSRNYSNQPLPPQASRNYSNQPLPLQGYNAGWQYTNPMARQNGQPNGDTAPKGAMVPSRNFAGDIVRSSHEQFHFHQYEQAPPQEAPAPPQDQTVPVLLCHTCSVCNQMRSAGYHRHNPVVPGKPLVLTPCRKCKKKIKSQRRSMSSFTRVRSCTADVPCDWPSEDVQIDIEYAEHRGRARSRDVVYVYMRSPSRPHVVRQSSSQTRLGLRVLQQDPKSPYESRTTRVRVSSLSPRRASRYGELHPVPDVVRPKQPKQDDQRPPPTNPNHISTGEPWPIPDGIHAHLHRKAEMNAPRRPSSRIEELDHSPPTHTRTTRVEYRTESVERRRNVSPARVSFREEKRDDGAEARMRAHPQAFRAVCPEQRNFRADESTTVEQLYRGRTHRQNSPGRGILKSPAREETPRRRHMRDSQQSTAVEVGGAKVHWGSHRKEEQPAPDDRGRQRPADDAPRFGDDFELYHNFTRRRYVDDPEPAPPVEEFERVRIRRRSPSPGQFREDIRIDRARNISPPPQRPAQDVRIHNTTPQPHRERERVVRPPPSPERPAHMTFRHVSRDRFVARARSVTPPPARKPASDDMTDSESAHSGELLETRTFRDFDENGKPAIFVEERRRVRMLEQGSETGGRKEFRMLNERAPQMQKSWREV</sequence>
<feature type="compositionally biased region" description="Basic and acidic residues" evidence="1">
    <location>
        <begin position="715"/>
        <end position="732"/>
    </location>
</feature>
<feature type="compositionally biased region" description="Basic and acidic residues" evidence="1">
    <location>
        <begin position="470"/>
        <end position="484"/>
    </location>
</feature>
<name>A0A6A7AG58_9PLEO</name>
<proteinExistence type="predicted"/>
<feature type="compositionally biased region" description="Basic and acidic residues" evidence="1">
    <location>
        <begin position="563"/>
        <end position="589"/>
    </location>
</feature>
<feature type="region of interest" description="Disordered" evidence="1">
    <location>
        <begin position="326"/>
        <end position="484"/>
    </location>
</feature>
<dbReference type="AlphaFoldDB" id="A0A6A7AG58"/>
<evidence type="ECO:0000313" key="2">
    <source>
        <dbReference type="EMBL" id="KAF2831659.1"/>
    </source>
</evidence>
<feature type="compositionally biased region" description="Basic and acidic residues" evidence="1">
    <location>
        <begin position="449"/>
        <end position="462"/>
    </location>
</feature>
<feature type="compositionally biased region" description="Polar residues" evidence="1">
    <location>
        <begin position="82"/>
        <end position="102"/>
    </location>
</feature>
<evidence type="ECO:0000313" key="3">
    <source>
        <dbReference type="Proteomes" id="UP000799424"/>
    </source>
</evidence>
<gene>
    <name evidence="2" type="ORF">CC86DRAFT_463498</name>
</gene>
<dbReference type="Proteomes" id="UP000799424">
    <property type="component" value="Unassembled WGS sequence"/>
</dbReference>
<feature type="compositionally biased region" description="Basic and acidic residues" evidence="1">
    <location>
        <begin position="433"/>
        <end position="442"/>
    </location>
</feature>
<feature type="compositionally biased region" description="Low complexity" evidence="1">
    <location>
        <begin position="62"/>
        <end position="73"/>
    </location>
</feature>
<feature type="region of interest" description="Disordered" evidence="1">
    <location>
        <begin position="43"/>
        <end position="185"/>
    </location>
</feature>
<feature type="compositionally biased region" description="Low complexity" evidence="1">
    <location>
        <begin position="116"/>
        <end position="128"/>
    </location>
</feature>
<protein>
    <submittedName>
        <fullName evidence="2">Uncharacterized protein</fullName>
    </submittedName>
</protein>
<feature type="region of interest" description="Disordered" evidence="1">
    <location>
        <begin position="601"/>
        <end position="732"/>
    </location>
</feature>
<feature type="region of interest" description="Disordered" evidence="1">
    <location>
        <begin position="503"/>
        <end position="589"/>
    </location>
</feature>
<reference evidence="2" key="1">
    <citation type="journal article" date="2020" name="Stud. Mycol.">
        <title>101 Dothideomycetes genomes: a test case for predicting lifestyles and emergence of pathogens.</title>
        <authorList>
            <person name="Haridas S."/>
            <person name="Albert R."/>
            <person name="Binder M."/>
            <person name="Bloem J."/>
            <person name="Labutti K."/>
            <person name="Salamov A."/>
            <person name="Andreopoulos B."/>
            <person name="Baker S."/>
            <person name="Barry K."/>
            <person name="Bills G."/>
            <person name="Bluhm B."/>
            <person name="Cannon C."/>
            <person name="Castanera R."/>
            <person name="Culley D."/>
            <person name="Daum C."/>
            <person name="Ezra D."/>
            <person name="Gonzalez J."/>
            <person name="Henrissat B."/>
            <person name="Kuo A."/>
            <person name="Liang C."/>
            <person name="Lipzen A."/>
            <person name="Lutzoni F."/>
            <person name="Magnuson J."/>
            <person name="Mondo S."/>
            <person name="Nolan M."/>
            <person name="Ohm R."/>
            <person name="Pangilinan J."/>
            <person name="Park H.-J."/>
            <person name="Ramirez L."/>
            <person name="Alfaro M."/>
            <person name="Sun H."/>
            <person name="Tritt A."/>
            <person name="Yoshinaga Y."/>
            <person name="Zwiers L.-H."/>
            <person name="Turgeon B."/>
            <person name="Goodwin S."/>
            <person name="Spatafora J."/>
            <person name="Crous P."/>
            <person name="Grigoriev I."/>
        </authorList>
    </citation>
    <scope>NUCLEOTIDE SEQUENCE</scope>
    <source>
        <strain evidence="2">CBS 113818</strain>
    </source>
</reference>
<dbReference type="EMBL" id="MU006218">
    <property type="protein sequence ID" value="KAF2831659.1"/>
    <property type="molecule type" value="Genomic_DNA"/>
</dbReference>
<feature type="compositionally biased region" description="Basic and acidic residues" evidence="1">
    <location>
        <begin position="757"/>
        <end position="766"/>
    </location>
</feature>